<dbReference type="InterPro" id="IPR027417">
    <property type="entry name" value="P-loop_NTPase"/>
</dbReference>
<evidence type="ECO:0000259" key="8">
    <source>
        <dbReference type="PROSITE" id="PS50893"/>
    </source>
</evidence>
<evidence type="ECO:0000313" key="10">
    <source>
        <dbReference type="Proteomes" id="UP000045285"/>
    </source>
</evidence>
<dbReference type="Gene3D" id="3.40.50.300">
    <property type="entry name" value="P-loop containing nucleotide triphosphate hydrolases"/>
    <property type="match status" value="1"/>
</dbReference>
<dbReference type="InterPro" id="IPR013563">
    <property type="entry name" value="Oligopep_ABC_C"/>
</dbReference>
<comment type="subcellular location">
    <subcellularLocation>
        <location evidence="1">Cell inner membrane</location>
        <topology evidence="1">Peripheral membrane protein</topology>
    </subcellularLocation>
</comment>
<dbReference type="InterPro" id="IPR050388">
    <property type="entry name" value="ABC_Ni/Peptide_Import"/>
</dbReference>
<dbReference type="InterPro" id="IPR003439">
    <property type="entry name" value="ABC_transporter-like_ATP-bd"/>
</dbReference>
<dbReference type="CDD" id="cd03257">
    <property type="entry name" value="ABC_NikE_OppD_transporters"/>
    <property type="match status" value="1"/>
</dbReference>
<evidence type="ECO:0000256" key="5">
    <source>
        <dbReference type="ARBA" id="ARBA00022741"/>
    </source>
</evidence>
<dbReference type="GO" id="GO:0016887">
    <property type="term" value="F:ATP hydrolysis activity"/>
    <property type="evidence" value="ECO:0007669"/>
    <property type="project" value="InterPro"/>
</dbReference>
<keyword evidence="10" id="KW-1185">Reference proteome</keyword>
<dbReference type="GO" id="GO:0015833">
    <property type="term" value="P:peptide transport"/>
    <property type="evidence" value="ECO:0007669"/>
    <property type="project" value="InterPro"/>
</dbReference>
<evidence type="ECO:0000256" key="7">
    <source>
        <dbReference type="ARBA" id="ARBA00023136"/>
    </source>
</evidence>
<organism evidence="9 10">
    <name type="scientific">Mesorhizobium plurifarium</name>
    <dbReference type="NCBI Taxonomy" id="69974"/>
    <lineage>
        <taxon>Bacteria</taxon>
        <taxon>Pseudomonadati</taxon>
        <taxon>Pseudomonadota</taxon>
        <taxon>Alphaproteobacteria</taxon>
        <taxon>Hyphomicrobiales</taxon>
        <taxon>Phyllobacteriaceae</taxon>
        <taxon>Mesorhizobium</taxon>
    </lineage>
</organism>
<gene>
    <name evidence="9" type="primary">oppD</name>
    <name evidence="9" type="ORF">MPL3356_140082</name>
</gene>
<dbReference type="NCBIfam" id="TIGR01727">
    <property type="entry name" value="oligo_HPY"/>
    <property type="match status" value="1"/>
</dbReference>
<evidence type="ECO:0000256" key="6">
    <source>
        <dbReference type="ARBA" id="ARBA00022840"/>
    </source>
</evidence>
<dbReference type="PROSITE" id="PS00211">
    <property type="entry name" value="ABC_TRANSPORTER_1"/>
    <property type="match status" value="1"/>
</dbReference>
<dbReference type="FunFam" id="3.40.50.300:FF:000016">
    <property type="entry name" value="Oligopeptide ABC transporter ATP-binding component"/>
    <property type="match status" value="1"/>
</dbReference>
<proteinExistence type="inferred from homology"/>
<keyword evidence="4" id="KW-1003">Cell membrane</keyword>
<dbReference type="STRING" id="69974.MPLDJ20_150216"/>
<accession>A0A090DIH0</accession>
<protein>
    <submittedName>
        <fullName evidence="9">Oligopeptide transporter subunit ATP-binding component of ABC superfamily</fullName>
    </submittedName>
</protein>
<dbReference type="EMBL" id="CCMZ01000006">
    <property type="protein sequence ID" value="CDX13180.1"/>
    <property type="molecule type" value="Genomic_DNA"/>
</dbReference>
<evidence type="ECO:0000256" key="3">
    <source>
        <dbReference type="ARBA" id="ARBA00022448"/>
    </source>
</evidence>
<dbReference type="PANTHER" id="PTHR43297:SF2">
    <property type="entry name" value="DIPEPTIDE TRANSPORT ATP-BINDING PROTEIN DPPD"/>
    <property type="match status" value="1"/>
</dbReference>
<dbReference type="SMART" id="SM00382">
    <property type="entry name" value="AAA"/>
    <property type="match status" value="1"/>
</dbReference>
<dbReference type="GO" id="GO:0055085">
    <property type="term" value="P:transmembrane transport"/>
    <property type="evidence" value="ECO:0007669"/>
    <property type="project" value="UniProtKB-ARBA"/>
</dbReference>
<dbReference type="PROSITE" id="PS50893">
    <property type="entry name" value="ABC_TRANSPORTER_2"/>
    <property type="match status" value="1"/>
</dbReference>
<dbReference type="InterPro" id="IPR003593">
    <property type="entry name" value="AAA+_ATPase"/>
</dbReference>
<name>A0A090DIH0_MESPL</name>
<keyword evidence="6 9" id="KW-0067">ATP-binding</keyword>
<comment type="similarity">
    <text evidence="2">Belongs to the ABC transporter superfamily.</text>
</comment>
<evidence type="ECO:0000313" key="9">
    <source>
        <dbReference type="EMBL" id="CDX13180.1"/>
    </source>
</evidence>
<reference evidence="10" key="1">
    <citation type="submission" date="2014-08" db="EMBL/GenBank/DDBJ databases">
        <authorList>
            <person name="Moulin L."/>
        </authorList>
    </citation>
    <scope>NUCLEOTIDE SEQUENCE [LARGE SCALE GENOMIC DNA]</scope>
</reference>
<sequence length="328" mass="35269">MILSVRDFAIGFQREGQNLVAVDGISFDVAEGETFVIIGESGSGKSLTGMSIAGLQPPTAFVSGSIRFKDREMLKRPDAELRKLRGPEIGLIYQDPLSSLNPVWPVGDQIAETLTAHGLASRAEARKRAVEMLERVRIPDPRRVASAYPHEISGGMRQRAMIAMALAAGPSLLIADEPTTALDVTIKAQMLELLAELKRELSLTIILITHDMGVVAEVADRILVLYAGRIAEVGPADAIMLQPSHPYTAALMTSAMISQTPAKQDLNAIVGGAPGLGAFPAGCRFHPRCPRARDDCKAIEPPRRKFGSVELACHHPIEAAMPLETARS</sequence>
<evidence type="ECO:0000256" key="1">
    <source>
        <dbReference type="ARBA" id="ARBA00004417"/>
    </source>
</evidence>
<dbReference type="InterPro" id="IPR017871">
    <property type="entry name" value="ABC_transporter-like_CS"/>
</dbReference>
<evidence type="ECO:0000256" key="2">
    <source>
        <dbReference type="ARBA" id="ARBA00005417"/>
    </source>
</evidence>
<dbReference type="AlphaFoldDB" id="A0A090DIH0"/>
<keyword evidence="3" id="KW-0813">Transport</keyword>
<dbReference type="Pfam" id="PF08352">
    <property type="entry name" value="oligo_HPY"/>
    <property type="match status" value="1"/>
</dbReference>
<dbReference type="Proteomes" id="UP000045285">
    <property type="component" value="Unassembled WGS sequence"/>
</dbReference>
<dbReference type="GO" id="GO:0005886">
    <property type="term" value="C:plasma membrane"/>
    <property type="evidence" value="ECO:0007669"/>
    <property type="project" value="UniProtKB-SubCell"/>
</dbReference>
<feature type="domain" description="ABC transporter" evidence="8">
    <location>
        <begin position="5"/>
        <end position="252"/>
    </location>
</feature>
<dbReference type="Pfam" id="PF00005">
    <property type="entry name" value="ABC_tran"/>
    <property type="match status" value="1"/>
</dbReference>
<dbReference type="PANTHER" id="PTHR43297">
    <property type="entry name" value="OLIGOPEPTIDE TRANSPORT ATP-BINDING PROTEIN APPD"/>
    <property type="match status" value="1"/>
</dbReference>
<keyword evidence="5" id="KW-0547">Nucleotide-binding</keyword>
<keyword evidence="7" id="KW-0472">Membrane</keyword>
<evidence type="ECO:0000256" key="4">
    <source>
        <dbReference type="ARBA" id="ARBA00022475"/>
    </source>
</evidence>
<dbReference type="SUPFAM" id="SSF52540">
    <property type="entry name" value="P-loop containing nucleoside triphosphate hydrolases"/>
    <property type="match status" value="1"/>
</dbReference>
<dbReference type="GO" id="GO:0005524">
    <property type="term" value="F:ATP binding"/>
    <property type="evidence" value="ECO:0007669"/>
    <property type="project" value="UniProtKB-KW"/>
</dbReference>